<dbReference type="EMBL" id="CP012333">
    <property type="protein sequence ID" value="AKV00600.1"/>
    <property type="molecule type" value="Genomic_DNA"/>
</dbReference>
<protein>
    <submittedName>
        <fullName evidence="1">Uncharacterized protein</fullName>
    </submittedName>
</protein>
<dbReference type="KEGG" id="llu:AKJ09_07263"/>
<name>A0A0K1Q5C0_9BACT</name>
<dbReference type="Proteomes" id="UP000064967">
    <property type="component" value="Chromosome"/>
</dbReference>
<evidence type="ECO:0000313" key="2">
    <source>
        <dbReference type="Proteomes" id="UP000064967"/>
    </source>
</evidence>
<organism evidence="1 2">
    <name type="scientific">Labilithrix luteola</name>
    <dbReference type="NCBI Taxonomy" id="1391654"/>
    <lineage>
        <taxon>Bacteria</taxon>
        <taxon>Pseudomonadati</taxon>
        <taxon>Myxococcota</taxon>
        <taxon>Polyangia</taxon>
        <taxon>Polyangiales</taxon>
        <taxon>Labilitrichaceae</taxon>
        <taxon>Labilithrix</taxon>
    </lineage>
</organism>
<dbReference type="STRING" id="1391654.AKJ09_07263"/>
<accession>A0A0K1Q5C0</accession>
<dbReference type="RefSeq" id="WP_146651865.1">
    <property type="nucleotide sequence ID" value="NZ_CP012333.1"/>
</dbReference>
<evidence type="ECO:0000313" key="1">
    <source>
        <dbReference type="EMBL" id="AKV00600.1"/>
    </source>
</evidence>
<gene>
    <name evidence="1" type="ORF">AKJ09_07263</name>
</gene>
<dbReference type="AlphaFoldDB" id="A0A0K1Q5C0"/>
<proteinExistence type="predicted"/>
<keyword evidence="2" id="KW-1185">Reference proteome</keyword>
<sequence>MSTREAWSSTPLPAVIVPDVIGASLAASVRRSLEELGYERYALVDRGSYDHVSSPPLAELLEALRGVASEITGRSLAVSEARALRLLPGDYVLVRHDRVYDDRPVELVLDLSAEVVPRAEVHYRHRGQVFFTAPSSPGSMSLVERGPTVMSNHTYVSKRFASASVVRLMALLRGA</sequence>
<reference evidence="1 2" key="1">
    <citation type="submission" date="2015-08" db="EMBL/GenBank/DDBJ databases">
        <authorList>
            <person name="Babu N.S."/>
            <person name="Beckwith C.J."/>
            <person name="Beseler K.G."/>
            <person name="Brison A."/>
            <person name="Carone J.V."/>
            <person name="Caskin T.P."/>
            <person name="Diamond M."/>
            <person name="Durham M.E."/>
            <person name="Foxe J.M."/>
            <person name="Go M."/>
            <person name="Henderson B.A."/>
            <person name="Jones I.B."/>
            <person name="McGettigan J.A."/>
            <person name="Micheletti S.J."/>
            <person name="Nasrallah M.E."/>
            <person name="Ortiz D."/>
            <person name="Piller C.R."/>
            <person name="Privatt S.R."/>
            <person name="Schneider S.L."/>
            <person name="Sharp S."/>
            <person name="Smith T.C."/>
            <person name="Stanton J.D."/>
            <person name="Ullery H.E."/>
            <person name="Wilson R.J."/>
            <person name="Serrano M.G."/>
            <person name="Buck G."/>
            <person name="Lee V."/>
            <person name="Wang Y."/>
            <person name="Carvalho R."/>
            <person name="Voegtly L."/>
            <person name="Shi R."/>
            <person name="Duckworth R."/>
            <person name="Johnson A."/>
            <person name="Loviza R."/>
            <person name="Walstead R."/>
            <person name="Shah Z."/>
            <person name="Kiflezghi M."/>
            <person name="Wade K."/>
            <person name="Ball S.L."/>
            <person name="Bradley K.W."/>
            <person name="Asai D.J."/>
            <person name="Bowman C.A."/>
            <person name="Russell D.A."/>
            <person name="Pope W.H."/>
            <person name="Jacobs-Sera D."/>
            <person name="Hendrix R.W."/>
            <person name="Hatfull G.F."/>
        </authorList>
    </citation>
    <scope>NUCLEOTIDE SEQUENCE [LARGE SCALE GENOMIC DNA]</scope>
    <source>
        <strain evidence="1 2">DSM 27648</strain>
    </source>
</reference>